<dbReference type="PANTHER" id="PTHR11927:SF9">
    <property type="entry name" value="L-FUCOSYLTRANSFERASE"/>
    <property type="match status" value="1"/>
</dbReference>
<dbReference type="PANTHER" id="PTHR11927">
    <property type="entry name" value="GALACTOSIDE 2-L-FUCOSYLTRANSFERASE"/>
    <property type="match status" value="1"/>
</dbReference>
<dbReference type="AlphaFoldDB" id="A0A8B6E303"/>
<evidence type="ECO:0000256" key="3">
    <source>
        <dbReference type="RuleBase" id="RU363129"/>
    </source>
</evidence>
<evidence type="ECO:0000256" key="2">
    <source>
        <dbReference type="ARBA" id="ARBA00022679"/>
    </source>
</evidence>
<dbReference type="OrthoDB" id="3226at2759"/>
<dbReference type="GO" id="GO:0032580">
    <property type="term" value="C:Golgi cisterna membrane"/>
    <property type="evidence" value="ECO:0007669"/>
    <property type="project" value="UniProtKB-SubCell"/>
</dbReference>
<comment type="caution">
    <text evidence="4">The sequence shown here is derived from an EMBL/GenBank/DDBJ whole genome shotgun (WGS) entry which is preliminary data.</text>
</comment>
<keyword evidence="3" id="KW-0735">Signal-anchor</keyword>
<keyword evidence="3" id="KW-0472">Membrane</keyword>
<keyword evidence="3" id="KW-0325">Glycoprotein</keyword>
<proteinExistence type="inferred from homology"/>
<comment type="similarity">
    <text evidence="3">Belongs to the glycosyltransferase 11 family.</text>
</comment>
<comment type="pathway">
    <text evidence="3">Protein modification; protein glycosylation.</text>
</comment>
<sequence>MTSDGTTTMAGHNDFGRFVVLSLTFGCCSIVFYVFTQQDVIIHKFAKSYLVTITHSSNETQFTGKNNYKISEKPLKLQNISTKSINNYVTMNFKGRLGNEIFEYASLYGIARHNYMIPVVGDKFRLKRIFKISLTSVKPVANIKRFKEAKACAFDEKAFVLNKKYNWTLSGYLQSWKYFIDYSDDIRKELRFQNAIQAQAVQKFNEIVKATNVTDKNKLTYIAVHVRRGDMLHDKPTVRLGYTTANVSYVNNAMSWFKKKYPSAFFIFASDDIAWCKANFNKPNTAFITQRNSAEIDMAILSQCNHSIITTGTYGWWSAWLSGGQTIYYKDFPRKGSGLDRLIERAQAQTIQKKQLLLMDGFFLQIAGFNKTGK</sequence>
<reference evidence="4" key="1">
    <citation type="submission" date="2018-11" db="EMBL/GenBank/DDBJ databases">
        <authorList>
            <person name="Alioto T."/>
            <person name="Alioto T."/>
        </authorList>
    </citation>
    <scope>NUCLEOTIDE SEQUENCE</scope>
</reference>
<comment type="subcellular location">
    <subcellularLocation>
        <location evidence="3">Golgi apparatus</location>
        <location evidence="3">Golgi stack membrane</location>
        <topology evidence="3">Single-pass type II membrane protein</topology>
    </subcellularLocation>
</comment>
<feature type="transmembrane region" description="Helical" evidence="3">
    <location>
        <begin position="15"/>
        <end position="35"/>
    </location>
</feature>
<evidence type="ECO:0000313" key="4">
    <source>
        <dbReference type="EMBL" id="VDI27407.1"/>
    </source>
</evidence>
<gene>
    <name evidence="4" type="ORF">MGAL_10B091280</name>
</gene>
<evidence type="ECO:0000256" key="1">
    <source>
        <dbReference type="ARBA" id="ARBA00022676"/>
    </source>
</evidence>
<dbReference type="Proteomes" id="UP000596742">
    <property type="component" value="Unassembled WGS sequence"/>
</dbReference>
<accession>A0A8B6E303</accession>
<keyword evidence="3" id="KW-0333">Golgi apparatus</keyword>
<dbReference type="EC" id="2.4.1.-" evidence="3"/>
<dbReference type="InterPro" id="IPR002516">
    <property type="entry name" value="Glyco_trans_11"/>
</dbReference>
<organism evidence="4 5">
    <name type="scientific">Mytilus galloprovincialis</name>
    <name type="common">Mediterranean mussel</name>
    <dbReference type="NCBI Taxonomy" id="29158"/>
    <lineage>
        <taxon>Eukaryota</taxon>
        <taxon>Metazoa</taxon>
        <taxon>Spiralia</taxon>
        <taxon>Lophotrochozoa</taxon>
        <taxon>Mollusca</taxon>
        <taxon>Bivalvia</taxon>
        <taxon>Autobranchia</taxon>
        <taxon>Pteriomorphia</taxon>
        <taxon>Mytilida</taxon>
        <taxon>Mytiloidea</taxon>
        <taxon>Mytilidae</taxon>
        <taxon>Mytilinae</taxon>
        <taxon>Mytilus</taxon>
    </lineage>
</organism>
<name>A0A8B6E303_MYTGA</name>
<dbReference type="UniPathway" id="UPA00378"/>
<dbReference type="CDD" id="cd11301">
    <property type="entry name" value="Fut1_Fut2_like"/>
    <property type="match status" value="1"/>
</dbReference>
<keyword evidence="2 3" id="KW-0808">Transferase</keyword>
<dbReference type="GO" id="GO:0008107">
    <property type="term" value="F:galactoside 2-alpha-L-fucosyltransferase activity"/>
    <property type="evidence" value="ECO:0007669"/>
    <property type="project" value="InterPro"/>
</dbReference>
<keyword evidence="3" id="KW-0812">Transmembrane</keyword>
<keyword evidence="1 3" id="KW-0328">Glycosyltransferase</keyword>
<protein>
    <recommendedName>
        <fullName evidence="3">L-Fucosyltransferase</fullName>
        <ecNumber evidence="3">2.4.1.-</ecNumber>
    </recommendedName>
</protein>
<evidence type="ECO:0000313" key="5">
    <source>
        <dbReference type="Proteomes" id="UP000596742"/>
    </source>
</evidence>
<dbReference type="GO" id="GO:0005975">
    <property type="term" value="P:carbohydrate metabolic process"/>
    <property type="evidence" value="ECO:0007669"/>
    <property type="project" value="InterPro"/>
</dbReference>
<keyword evidence="3" id="KW-1133">Transmembrane helix</keyword>
<dbReference type="Pfam" id="PF01531">
    <property type="entry name" value="Glyco_transf_11"/>
    <property type="match status" value="1"/>
</dbReference>
<keyword evidence="5" id="KW-1185">Reference proteome</keyword>
<dbReference type="EMBL" id="UYJE01004354">
    <property type="protein sequence ID" value="VDI27407.1"/>
    <property type="molecule type" value="Genomic_DNA"/>
</dbReference>